<comment type="similarity">
    <text evidence="3">Belongs to the CSN1 family.</text>
</comment>
<keyword evidence="5" id="KW-0736">Signalosome</keyword>
<dbReference type="InterPro" id="IPR045135">
    <property type="entry name" value="Rpn7_N"/>
</dbReference>
<accession>A0A7S3UB36</accession>
<evidence type="ECO:0000313" key="8">
    <source>
        <dbReference type="EMBL" id="CAE0607820.1"/>
    </source>
</evidence>
<name>A0A7S3UB36_9CHLO</name>
<dbReference type="Pfam" id="PF01399">
    <property type="entry name" value="PCI"/>
    <property type="match status" value="1"/>
</dbReference>
<evidence type="ECO:0000256" key="2">
    <source>
        <dbReference type="ARBA" id="ARBA00004496"/>
    </source>
</evidence>
<dbReference type="InterPro" id="IPR036390">
    <property type="entry name" value="WH_DNA-bd_sf"/>
</dbReference>
<comment type="subcellular location">
    <subcellularLocation>
        <location evidence="2">Cytoplasm</location>
    </subcellularLocation>
    <subcellularLocation>
        <location evidence="1">Nucleus</location>
    </subcellularLocation>
</comment>
<evidence type="ECO:0000256" key="6">
    <source>
        <dbReference type="ARBA" id="ARBA00023242"/>
    </source>
</evidence>
<keyword evidence="6" id="KW-0539">Nucleus</keyword>
<reference evidence="8" key="1">
    <citation type="submission" date="2021-01" db="EMBL/GenBank/DDBJ databases">
        <authorList>
            <person name="Corre E."/>
            <person name="Pelletier E."/>
            <person name="Niang G."/>
            <person name="Scheremetjew M."/>
            <person name="Finn R."/>
            <person name="Kale V."/>
            <person name="Holt S."/>
            <person name="Cochrane G."/>
            <person name="Meng A."/>
            <person name="Brown T."/>
            <person name="Cohen L."/>
        </authorList>
    </citation>
    <scope>NUCLEOTIDE SEQUENCE</scope>
    <source>
        <strain evidence="8">CCMP1897</strain>
    </source>
</reference>
<protein>
    <recommendedName>
        <fullName evidence="7">PCI domain-containing protein</fullName>
    </recommendedName>
</protein>
<dbReference type="PANTHER" id="PTHR14145:SF2">
    <property type="entry name" value="COP9 SIGNALOSOME COMPLEX SUBUNIT 1"/>
    <property type="match status" value="1"/>
</dbReference>
<evidence type="ECO:0000256" key="1">
    <source>
        <dbReference type="ARBA" id="ARBA00004123"/>
    </source>
</evidence>
<dbReference type="SUPFAM" id="SSF46785">
    <property type="entry name" value="Winged helix' DNA-binding domain"/>
    <property type="match status" value="1"/>
</dbReference>
<organism evidence="8">
    <name type="scientific">Picocystis salinarum</name>
    <dbReference type="NCBI Taxonomy" id="88271"/>
    <lineage>
        <taxon>Eukaryota</taxon>
        <taxon>Viridiplantae</taxon>
        <taxon>Chlorophyta</taxon>
        <taxon>Picocystophyceae</taxon>
        <taxon>Picocystales</taxon>
        <taxon>Picocystaceae</taxon>
        <taxon>Picocystis</taxon>
    </lineage>
</organism>
<keyword evidence="4" id="KW-0963">Cytoplasm</keyword>
<dbReference type="InterPro" id="IPR019585">
    <property type="entry name" value="Rpn7/CSN1"/>
</dbReference>
<dbReference type="EMBL" id="HBIS01001847">
    <property type="protein sequence ID" value="CAE0607820.1"/>
    <property type="molecule type" value="Transcribed_RNA"/>
</dbReference>
<dbReference type="AlphaFoldDB" id="A0A7S3UB36"/>
<evidence type="ECO:0000256" key="3">
    <source>
        <dbReference type="ARBA" id="ARBA00008793"/>
    </source>
</evidence>
<dbReference type="SMART" id="SM00088">
    <property type="entry name" value="PINT"/>
    <property type="match status" value="1"/>
</dbReference>
<dbReference type="GO" id="GO:0005737">
    <property type="term" value="C:cytoplasm"/>
    <property type="evidence" value="ECO:0007669"/>
    <property type="project" value="UniProtKB-SubCell"/>
</dbReference>
<dbReference type="Pfam" id="PF10602">
    <property type="entry name" value="RPN7"/>
    <property type="match status" value="1"/>
</dbReference>
<proteinExistence type="inferred from homology"/>
<feature type="domain" description="PCI" evidence="7">
    <location>
        <begin position="332"/>
        <end position="422"/>
    </location>
</feature>
<dbReference type="GO" id="GO:0008180">
    <property type="term" value="C:COP9 signalosome"/>
    <property type="evidence" value="ECO:0007669"/>
    <property type="project" value="UniProtKB-KW"/>
</dbReference>
<dbReference type="Gene3D" id="1.25.40.570">
    <property type="match status" value="1"/>
</dbReference>
<evidence type="ECO:0000256" key="4">
    <source>
        <dbReference type="ARBA" id="ARBA00022490"/>
    </source>
</evidence>
<evidence type="ECO:0000256" key="5">
    <source>
        <dbReference type="ARBA" id="ARBA00022790"/>
    </source>
</evidence>
<dbReference type="InterPro" id="IPR000717">
    <property type="entry name" value="PCI_dom"/>
</dbReference>
<dbReference type="PANTHER" id="PTHR14145">
    <property type="entry name" value="26S PROTESOME SUBUNIT 6"/>
    <property type="match status" value="1"/>
</dbReference>
<sequence>MAMEDDALDVEVRTLGRSKEATEASFDVLEGADDARTCVRQALASRYAGAAKVERIAHVAHLVRGRNQQEAFRLALEEARAGTNTTSYVDLVGQANERGWKEFQVDSEWVEATDRKAQQKQEKLERELAGYKTNLIKESIRMGHTDLGEFFYERGDYMDAFRSYVRTRDYCTTGKHVLWTCLGATKAALAMGNAQHAISYVQKGEAVPDLANEPVVQAKFNAAAGLAQLMLREYGMAARRFCAVHPDLAQDPSWLVSPQDAAVYGALCALAFFGREEMRKRCIENVQFAQVLEHVPEIREMLHGMFCNQHAQGLEILDRLMPMLKLDKYLEEHLDTLQREIRRCALVSYTLPFSTLRLASVAKAFRTDIAGIEAELAGLIGDGQVLARIDSAHKILYARRSDRRRLVFAQALANGRAQLEECESALLRSSLQRHDVCVRPSLSHLQDSQHFSCP</sequence>
<evidence type="ECO:0000259" key="7">
    <source>
        <dbReference type="SMART" id="SM00088"/>
    </source>
</evidence>
<gene>
    <name evidence="8" type="ORF">PSAL00342_LOCUS1637</name>
</gene>